<evidence type="ECO:0000313" key="2">
    <source>
        <dbReference type="Proteomes" id="UP000580910"/>
    </source>
</evidence>
<sequence>MGARGLGVVLLLALLGVGGGYAWAEHREPTAVTFRDAGPVPASSPSLPVDPVRPFAADIPYPPLLPSLTYKRHVIGSPGFQWTYRAPRGWVRTEEYDNEYRWRPRGEPEIGGYSLRVKIASEHKTREQMVAQKLAAMQAGYQDVEIIGQTTDLLSFSYRDAVRNTQRFNTFMWFSIPGETEAKFEMSVVGRSVDRAGLDDLLATVSRSISPVQ</sequence>
<gene>
    <name evidence="1" type="ORF">FB382_004215</name>
</gene>
<dbReference type="EMBL" id="JACGXA010000003">
    <property type="protein sequence ID" value="MBA8805870.1"/>
    <property type="molecule type" value="Genomic_DNA"/>
</dbReference>
<dbReference type="RefSeq" id="WP_182541884.1">
    <property type="nucleotide sequence ID" value="NZ_JACGXA010000003.1"/>
</dbReference>
<dbReference type="AlphaFoldDB" id="A0A7W3J3Z1"/>
<reference evidence="1 2" key="1">
    <citation type="submission" date="2020-07" db="EMBL/GenBank/DDBJ databases">
        <title>Sequencing the genomes of 1000 actinobacteria strains.</title>
        <authorList>
            <person name="Klenk H.-P."/>
        </authorList>
    </citation>
    <scope>NUCLEOTIDE SEQUENCE [LARGE SCALE GENOMIC DNA]</scope>
    <source>
        <strain evidence="1 2">DSM 21349</strain>
    </source>
</reference>
<accession>A0A7W3J3Z1</accession>
<comment type="caution">
    <text evidence="1">The sequence shown here is derived from an EMBL/GenBank/DDBJ whole genome shotgun (WGS) entry which is preliminary data.</text>
</comment>
<proteinExistence type="predicted"/>
<protein>
    <submittedName>
        <fullName evidence="1">Uncharacterized protein</fullName>
    </submittedName>
</protein>
<dbReference type="Proteomes" id="UP000580910">
    <property type="component" value="Unassembled WGS sequence"/>
</dbReference>
<keyword evidence="2" id="KW-1185">Reference proteome</keyword>
<name>A0A7W3J3Z1_9ACTN</name>
<organism evidence="1 2">
    <name type="scientific">Nocardioides ginsengisegetis</name>
    <dbReference type="NCBI Taxonomy" id="661491"/>
    <lineage>
        <taxon>Bacteria</taxon>
        <taxon>Bacillati</taxon>
        <taxon>Actinomycetota</taxon>
        <taxon>Actinomycetes</taxon>
        <taxon>Propionibacteriales</taxon>
        <taxon>Nocardioidaceae</taxon>
        <taxon>Nocardioides</taxon>
    </lineage>
</organism>
<evidence type="ECO:0000313" key="1">
    <source>
        <dbReference type="EMBL" id="MBA8805870.1"/>
    </source>
</evidence>